<proteinExistence type="predicted"/>
<dbReference type="PROSITE" id="PS51000">
    <property type="entry name" value="HTH_DEOR_2"/>
    <property type="match status" value="1"/>
</dbReference>
<organism evidence="5 6">
    <name type="scientific">Ornithinibacillus halophilus</name>
    <dbReference type="NCBI Taxonomy" id="930117"/>
    <lineage>
        <taxon>Bacteria</taxon>
        <taxon>Bacillati</taxon>
        <taxon>Bacillota</taxon>
        <taxon>Bacilli</taxon>
        <taxon>Bacillales</taxon>
        <taxon>Bacillaceae</taxon>
        <taxon>Ornithinibacillus</taxon>
    </lineage>
</organism>
<keyword evidence="1" id="KW-0805">Transcription regulation</keyword>
<dbReference type="SMART" id="SM00420">
    <property type="entry name" value="HTH_DEOR"/>
    <property type="match status" value="1"/>
</dbReference>
<dbReference type="InterPro" id="IPR036388">
    <property type="entry name" value="WH-like_DNA-bd_sf"/>
</dbReference>
<dbReference type="Pfam" id="PF08220">
    <property type="entry name" value="HTH_DeoR"/>
    <property type="match status" value="1"/>
</dbReference>
<evidence type="ECO:0000256" key="2">
    <source>
        <dbReference type="ARBA" id="ARBA00023125"/>
    </source>
</evidence>
<dbReference type="InterPro" id="IPR036390">
    <property type="entry name" value="WH_DNA-bd_sf"/>
</dbReference>
<dbReference type="AlphaFoldDB" id="A0A1M5JP04"/>
<dbReference type="RefSeq" id="WP_072891211.1">
    <property type="nucleotide sequence ID" value="NZ_FQVW01000032.1"/>
</dbReference>
<protein>
    <submittedName>
        <fullName evidence="5">Transcriptional regulator</fullName>
    </submittedName>
</protein>
<accession>A0A1M5JP04</accession>
<evidence type="ECO:0000256" key="1">
    <source>
        <dbReference type="ARBA" id="ARBA00023015"/>
    </source>
</evidence>
<sequence>MKRTPTRQKILTVLKKDHQLTIDELVDHFTISEVAIRRHIHELEKQGLIKKNTIKQKIGRPYYTYELTKEGHQTFPNQYEKLPVELLQDLEELHGEQAVADVLRRRMEREKKEFETRISTDDFDQKVKEVAEIQDEKGYMVEISKDEEGNYEMKNFNCPISNIASCYKQVCSNEKTVFSEIFRDSEVVTQTCITSGDSFCKWMIKKPNTGTNHSKD</sequence>
<dbReference type="InterPro" id="IPR001034">
    <property type="entry name" value="DeoR_HTH"/>
</dbReference>
<keyword evidence="3" id="KW-0804">Transcription</keyword>
<keyword evidence="6" id="KW-1185">Reference proteome</keyword>
<evidence type="ECO:0000256" key="3">
    <source>
        <dbReference type="ARBA" id="ARBA00023163"/>
    </source>
</evidence>
<reference evidence="5 6" key="1">
    <citation type="submission" date="2016-11" db="EMBL/GenBank/DDBJ databases">
        <authorList>
            <person name="Jaros S."/>
            <person name="Januszkiewicz K."/>
            <person name="Wedrychowicz H."/>
        </authorList>
    </citation>
    <scope>NUCLEOTIDE SEQUENCE [LARGE SCALE GENOMIC DNA]</scope>
    <source>
        <strain evidence="5 6">IBRC-M 10683</strain>
    </source>
</reference>
<dbReference type="PANTHER" id="PTHR38600:SF2">
    <property type="entry name" value="SLL0088 PROTEIN"/>
    <property type="match status" value="1"/>
</dbReference>
<dbReference type="EMBL" id="FQVW01000032">
    <property type="protein sequence ID" value="SHG42261.1"/>
    <property type="molecule type" value="Genomic_DNA"/>
</dbReference>
<evidence type="ECO:0000259" key="4">
    <source>
        <dbReference type="PROSITE" id="PS51000"/>
    </source>
</evidence>
<keyword evidence="2" id="KW-0238">DNA-binding</keyword>
<dbReference type="CDD" id="cd00090">
    <property type="entry name" value="HTH_ARSR"/>
    <property type="match status" value="1"/>
</dbReference>
<dbReference type="OrthoDB" id="155998at2"/>
<name>A0A1M5JP04_9BACI</name>
<evidence type="ECO:0000313" key="5">
    <source>
        <dbReference type="EMBL" id="SHG42261.1"/>
    </source>
</evidence>
<gene>
    <name evidence="5" type="ORF">SAMN05216225_103232</name>
</gene>
<feature type="domain" description="HTH deoR-type" evidence="4">
    <location>
        <begin position="3"/>
        <end position="63"/>
    </location>
</feature>
<dbReference type="InterPro" id="IPR011991">
    <property type="entry name" value="ArsR-like_HTH"/>
</dbReference>
<dbReference type="Gene3D" id="1.10.10.10">
    <property type="entry name" value="Winged helix-like DNA-binding domain superfamily/Winged helix DNA-binding domain"/>
    <property type="match status" value="1"/>
</dbReference>
<dbReference type="SUPFAM" id="SSF46785">
    <property type="entry name" value="Winged helix' DNA-binding domain"/>
    <property type="match status" value="1"/>
</dbReference>
<dbReference type="STRING" id="930117.SAMN05216225_103232"/>
<dbReference type="PANTHER" id="PTHR38600">
    <property type="entry name" value="TRANSCRIPTIONAL REGULATORY PROTEIN"/>
    <property type="match status" value="1"/>
</dbReference>
<dbReference type="GO" id="GO:0003677">
    <property type="term" value="F:DNA binding"/>
    <property type="evidence" value="ECO:0007669"/>
    <property type="project" value="UniProtKB-KW"/>
</dbReference>
<dbReference type="GO" id="GO:0003700">
    <property type="term" value="F:DNA-binding transcription factor activity"/>
    <property type="evidence" value="ECO:0007669"/>
    <property type="project" value="InterPro"/>
</dbReference>
<evidence type="ECO:0000313" key="6">
    <source>
        <dbReference type="Proteomes" id="UP000183988"/>
    </source>
</evidence>
<dbReference type="Proteomes" id="UP000183988">
    <property type="component" value="Unassembled WGS sequence"/>
</dbReference>